<dbReference type="AlphaFoldDB" id="A0A919AX16"/>
<dbReference type="Gene3D" id="3.40.630.30">
    <property type="match status" value="1"/>
</dbReference>
<sequence>MDLIAEFHPGIEKIDRDAWDTCAAGRSPFTRYDFLAALEQSGCVSEQTGWIPHHLTISLQNSSPAENAEQPPTLLAVCPLYVKLHSAGEYVFDQGWADAYERAGGRYYPKLLSAIPFTPVTSCKILISPATGEESAVTIRTTAMRAILERCDSLSFSSAHFNFLRPEDIQAAKNNDLLLRQDQQFHWFNKGYETFGDFLATLTSRKRKQIRKERQTVLDSDIEIRAIEGKGVSEADLDAFFQFYLDTGARKWGHPYLNRKFFSCIRQTMPDDMLLFLCYRNDRPIAGALNFIGPDTLYGRYWGCIEDHPCLHFETCYYQAIDYAITHKLSTVEAGAQGPHKIARGYEPSRTISAHYIRDERFRAAVDDFLKREGHQIDYEAEYLSKHLPFKKSDT</sequence>
<dbReference type="Proteomes" id="UP000630923">
    <property type="component" value="Unassembled WGS sequence"/>
</dbReference>
<gene>
    <name evidence="1" type="ORF">GCM10017044_26450</name>
</gene>
<dbReference type="Pfam" id="PF04339">
    <property type="entry name" value="FemAB_like"/>
    <property type="match status" value="1"/>
</dbReference>
<comment type="caution">
    <text evidence="1">The sequence shown here is derived from an EMBL/GenBank/DDBJ whole genome shotgun (WGS) entry which is preliminary data.</text>
</comment>
<dbReference type="InterPro" id="IPR007434">
    <property type="entry name" value="FemAB-like"/>
</dbReference>
<reference evidence="1" key="1">
    <citation type="journal article" date="2014" name="Int. J. Syst. Evol. Microbiol.">
        <title>Complete genome sequence of Corynebacterium casei LMG S-19264T (=DSM 44701T), isolated from a smear-ripened cheese.</title>
        <authorList>
            <consortium name="US DOE Joint Genome Institute (JGI-PGF)"/>
            <person name="Walter F."/>
            <person name="Albersmeier A."/>
            <person name="Kalinowski J."/>
            <person name="Ruckert C."/>
        </authorList>
    </citation>
    <scope>NUCLEOTIDE SEQUENCE</scope>
    <source>
        <strain evidence="1">KCTC 42590</strain>
    </source>
</reference>
<evidence type="ECO:0000313" key="1">
    <source>
        <dbReference type="EMBL" id="GHF29862.1"/>
    </source>
</evidence>
<name>A0A919AX16_9PROT</name>
<protein>
    <recommendedName>
        <fullName evidence="3">GNAT family N-acetyltransferase</fullName>
    </recommendedName>
</protein>
<keyword evidence="2" id="KW-1185">Reference proteome</keyword>
<dbReference type="RefSeq" id="WP_191253725.1">
    <property type="nucleotide sequence ID" value="NZ_BNCI01000002.1"/>
</dbReference>
<accession>A0A919AX16</accession>
<evidence type="ECO:0008006" key="3">
    <source>
        <dbReference type="Google" id="ProtNLM"/>
    </source>
</evidence>
<evidence type="ECO:0000313" key="2">
    <source>
        <dbReference type="Proteomes" id="UP000630923"/>
    </source>
</evidence>
<dbReference type="PANTHER" id="PTHR47017">
    <property type="entry name" value="ACYL-COA"/>
    <property type="match status" value="1"/>
</dbReference>
<organism evidence="1 2">
    <name type="scientific">Kordiimonas sediminis</name>
    <dbReference type="NCBI Taxonomy" id="1735581"/>
    <lineage>
        <taxon>Bacteria</taxon>
        <taxon>Pseudomonadati</taxon>
        <taxon>Pseudomonadota</taxon>
        <taxon>Alphaproteobacteria</taxon>
        <taxon>Kordiimonadales</taxon>
        <taxon>Kordiimonadaceae</taxon>
        <taxon>Kordiimonas</taxon>
    </lineage>
</organism>
<dbReference type="EMBL" id="BNCI01000002">
    <property type="protein sequence ID" value="GHF29862.1"/>
    <property type="molecule type" value="Genomic_DNA"/>
</dbReference>
<dbReference type="SUPFAM" id="SSF55729">
    <property type="entry name" value="Acyl-CoA N-acyltransferases (Nat)"/>
    <property type="match status" value="1"/>
</dbReference>
<reference evidence="1" key="2">
    <citation type="submission" date="2020-09" db="EMBL/GenBank/DDBJ databases">
        <authorList>
            <person name="Sun Q."/>
            <person name="Kim S."/>
        </authorList>
    </citation>
    <scope>NUCLEOTIDE SEQUENCE</scope>
    <source>
        <strain evidence="1">KCTC 42590</strain>
    </source>
</reference>
<dbReference type="InterPro" id="IPR016181">
    <property type="entry name" value="Acyl_CoA_acyltransferase"/>
</dbReference>
<proteinExistence type="predicted"/>
<dbReference type="PANTHER" id="PTHR47017:SF1">
    <property type="entry name" value="ACYL-COA"/>
    <property type="match status" value="1"/>
</dbReference>